<protein>
    <recommendedName>
        <fullName evidence="1">F-box domain-containing protein</fullName>
    </recommendedName>
</protein>
<reference evidence="2" key="1">
    <citation type="submission" date="2023-08" db="EMBL/GenBank/DDBJ databases">
        <title>Black Yeasts Isolated from many extreme environments.</title>
        <authorList>
            <person name="Coleine C."/>
            <person name="Stajich J.E."/>
            <person name="Selbmann L."/>
        </authorList>
    </citation>
    <scope>NUCLEOTIDE SEQUENCE</scope>
    <source>
        <strain evidence="2">CCFEE 5810</strain>
    </source>
</reference>
<evidence type="ECO:0000313" key="3">
    <source>
        <dbReference type="Proteomes" id="UP001310594"/>
    </source>
</evidence>
<dbReference type="InterPro" id="IPR001810">
    <property type="entry name" value="F-box_dom"/>
</dbReference>
<dbReference type="Proteomes" id="UP001310594">
    <property type="component" value="Unassembled WGS sequence"/>
</dbReference>
<proteinExistence type="predicted"/>
<dbReference type="Pfam" id="PF00646">
    <property type="entry name" value="F-box"/>
    <property type="match status" value="1"/>
</dbReference>
<dbReference type="CDD" id="cd09917">
    <property type="entry name" value="F-box_SF"/>
    <property type="match status" value="1"/>
</dbReference>
<sequence>MATSTANPPFDKLPAELLLVVVGYLNVRDLLQLSQTTKSICAFIRTHETSLAKPFISAQQERVRFQLDALNFAGLEIIPALRQFSSVLDTSRPLDNTFVQDCFAKYYSHPSNPKAKQYSYMELRELAWMTTITASSNGPFMHMMNIYFPHILAEIQAVQLAAQEEPFWPSTVIWGHDYRNGPSAFVSLDQSLVSFLELPAPTPGKAYVCRKSETFTPLWEAVQKSIASTQKAQYPGEELMKARMLKLVQILPAVARSS</sequence>
<dbReference type="InterPro" id="IPR036047">
    <property type="entry name" value="F-box-like_dom_sf"/>
</dbReference>
<gene>
    <name evidence="2" type="ORF">LTR97_007308</name>
</gene>
<organism evidence="2 3">
    <name type="scientific">Elasticomyces elasticus</name>
    <dbReference type="NCBI Taxonomy" id="574655"/>
    <lineage>
        <taxon>Eukaryota</taxon>
        <taxon>Fungi</taxon>
        <taxon>Dikarya</taxon>
        <taxon>Ascomycota</taxon>
        <taxon>Pezizomycotina</taxon>
        <taxon>Dothideomycetes</taxon>
        <taxon>Dothideomycetidae</taxon>
        <taxon>Mycosphaerellales</taxon>
        <taxon>Teratosphaeriaceae</taxon>
        <taxon>Elasticomyces</taxon>
    </lineage>
</organism>
<comment type="caution">
    <text evidence="2">The sequence shown here is derived from an EMBL/GenBank/DDBJ whole genome shotgun (WGS) entry which is preliminary data.</text>
</comment>
<dbReference type="SUPFAM" id="SSF81383">
    <property type="entry name" value="F-box domain"/>
    <property type="match status" value="1"/>
</dbReference>
<dbReference type="EMBL" id="JAVRQU010000011">
    <property type="protein sequence ID" value="KAK5697173.1"/>
    <property type="molecule type" value="Genomic_DNA"/>
</dbReference>
<dbReference type="AlphaFoldDB" id="A0AAN7ZZU2"/>
<evidence type="ECO:0000259" key="1">
    <source>
        <dbReference type="PROSITE" id="PS50181"/>
    </source>
</evidence>
<feature type="domain" description="F-box" evidence="1">
    <location>
        <begin position="7"/>
        <end position="55"/>
    </location>
</feature>
<dbReference type="PROSITE" id="PS50181">
    <property type="entry name" value="FBOX"/>
    <property type="match status" value="1"/>
</dbReference>
<evidence type="ECO:0000313" key="2">
    <source>
        <dbReference type="EMBL" id="KAK5697173.1"/>
    </source>
</evidence>
<accession>A0AAN7ZZU2</accession>
<name>A0AAN7ZZU2_9PEZI</name>